<gene>
    <name evidence="2" type="ORF">SAMN06265827_10977</name>
</gene>
<evidence type="ECO:0000313" key="3">
    <source>
        <dbReference type="Proteomes" id="UP000219573"/>
    </source>
</evidence>
<dbReference type="Proteomes" id="UP000219573">
    <property type="component" value="Unassembled WGS sequence"/>
</dbReference>
<dbReference type="EMBL" id="OBDZ01000009">
    <property type="protein sequence ID" value="SNY25380.1"/>
    <property type="molecule type" value="Genomic_DNA"/>
</dbReference>
<dbReference type="OrthoDB" id="9801684at2"/>
<accession>A0A285GP26</accession>
<protein>
    <submittedName>
        <fullName evidence="2">Uncharacterized protein</fullName>
    </submittedName>
</protein>
<reference evidence="3" key="1">
    <citation type="submission" date="2017-09" db="EMBL/GenBank/DDBJ databases">
        <authorList>
            <person name="Varghese N."/>
            <person name="Submissions S."/>
        </authorList>
    </citation>
    <scope>NUCLEOTIDE SEQUENCE [LARGE SCALE GENOMIC DNA]</scope>
    <source>
        <strain evidence="3">MSL47</strain>
    </source>
</reference>
<proteinExistence type="predicted"/>
<organism evidence="2 3">
    <name type="scientific">Orenia metallireducens</name>
    <dbReference type="NCBI Taxonomy" id="1413210"/>
    <lineage>
        <taxon>Bacteria</taxon>
        <taxon>Bacillati</taxon>
        <taxon>Bacillota</taxon>
        <taxon>Clostridia</taxon>
        <taxon>Halanaerobiales</taxon>
        <taxon>Halobacteroidaceae</taxon>
        <taxon>Orenia</taxon>
    </lineage>
</organism>
<evidence type="ECO:0000256" key="1">
    <source>
        <dbReference type="SAM" id="Coils"/>
    </source>
</evidence>
<dbReference type="RefSeq" id="WP_097017522.1">
    <property type="nucleotide sequence ID" value="NZ_OBDZ01000009.1"/>
</dbReference>
<keyword evidence="1" id="KW-0175">Coiled coil</keyword>
<keyword evidence="3" id="KW-1185">Reference proteome</keyword>
<evidence type="ECO:0000313" key="2">
    <source>
        <dbReference type="EMBL" id="SNY25380.1"/>
    </source>
</evidence>
<dbReference type="AlphaFoldDB" id="A0A285GP26"/>
<name>A0A285GP26_9FIRM</name>
<feature type="coiled-coil region" evidence="1">
    <location>
        <begin position="198"/>
        <end position="229"/>
    </location>
</feature>
<sequence>MAELSRNKLRLEAISNLIASLSENEQNKLPKKLSELADKEHAHNFFKKISKKNQTEVTEILTGKMLDLYNRFKNKEDLMNKSYHCLCCFLKEERATYETQVISNTQQKSSATSTEATINSNKINNNLIWQVKDQNNSYEYIDLVPKEFCIKALRAKEIKLDLSLKDRDYFRLLMKLSKVDQEIQDFNQWKNILLGFDYQKFKDKLEEHKKQLQEYLQKATNILQRNRSELNKAKFQKPKYQYMKFKLQYNINLLNEWVELTKSQIKENNLKPFVIRQLVFGDNSFEVINNKILPPLNIFEINHSTTQFEWIEFLAIDDYNKIIEAENKNILPKYIKALETRLTKTIDQDLYPLEISKHFRYIKEAIATYNNSHIAAAITLLLRENEGLVWEIAQYIVIKYNLKNIDLKNGLYYDNSNNITKIYSLYGLIIFIEWPKVFKANNTQVNFAQRLGYLTIDYRQERNSILHGSKTDFDTSEKYAELLFTCFDILKSFHEAK</sequence>